<gene>
    <name evidence="1" type="ORF">NQ315_003802</name>
</gene>
<name>A0AAV8VDI5_9CUCU</name>
<proteinExistence type="predicted"/>
<accession>A0AAV8VDI5</accession>
<evidence type="ECO:0000313" key="2">
    <source>
        <dbReference type="Proteomes" id="UP001159042"/>
    </source>
</evidence>
<dbReference type="AlphaFoldDB" id="A0AAV8VDI5"/>
<organism evidence="1 2">
    <name type="scientific">Exocentrus adspersus</name>
    <dbReference type="NCBI Taxonomy" id="1586481"/>
    <lineage>
        <taxon>Eukaryota</taxon>
        <taxon>Metazoa</taxon>
        <taxon>Ecdysozoa</taxon>
        <taxon>Arthropoda</taxon>
        <taxon>Hexapoda</taxon>
        <taxon>Insecta</taxon>
        <taxon>Pterygota</taxon>
        <taxon>Neoptera</taxon>
        <taxon>Endopterygota</taxon>
        <taxon>Coleoptera</taxon>
        <taxon>Polyphaga</taxon>
        <taxon>Cucujiformia</taxon>
        <taxon>Chrysomeloidea</taxon>
        <taxon>Cerambycidae</taxon>
        <taxon>Lamiinae</taxon>
        <taxon>Acanthocinini</taxon>
        <taxon>Exocentrus</taxon>
    </lineage>
</organism>
<reference evidence="1 2" key="1">
    <citation type="journal article" date="2023" name="Insect Mol. Biol.">
        <title>Genome sequencing provides insights into the evolution of gene families encoding plant cell wall-degrading enzymes in longhorned beetles.</title>
        <authorList>
            <person name="Shin N.R."/>
            <person name="Okamura Y."/>
            <person name="Kirsch R."/>
            <person name="Pauchet Y."/>
        </authorList>
    </citation>
    <scope>NUCLEOTIDE SEQUENCE [LARGE SCALE GENOMIC DNA]</scope>
    <source>
        <strain evidence="1">EAD_L_NR</strain>
    </source>
</reference>
<comment type="caution">
    <text evidence="1">The sequence shown here is derived from an EMBL/GenBank/DDBJ whole genome shotgun (WGS) entry which is preliminary data.</text>
</comment>
<dbReference type="EMBL" id="JANEYG010000142">
    <property type="protein sequence ID" value="KAJ8912198.1"/>
    <property type="molecule type" value="Genomic_DNA"/>
</dbReference>
<evidence type="ECO:0000313" key="1">
    <source>
        <dbReference type="EMBL" id="KAJ8912198.1"/>
    </source>
</evidence>
<dbReference type="Proteomes" id="UP001159042">
    <property type="component" value="Unassembled WGS sequence"/>
</dbReference>
<keyword evidence="2" id="KW-1185">Reference proteome</keyword>
<sequence length="74" mass="8723">MRIESDRMETRYDLRANTGGFQVGKRVWLYNPKRTKGKSPKLQKSWEGPYIIVTWLNDVVYRIQKNPHANEGVT</sequence>
<protein>
    <submittedName>
        <fullName evidence="1">Uncharacterized protein</fullName>
    </submittedName>
</protein>